<accession>A0ACB9FCB1</accession>
<gene>
    <name evidence="1" type="ORF">L2E82_19569</name>
</gene>
<dbReference type="EMBL" id="CM042011">
    <property type="protein sequence ID" value="KAI3768739.1"/>
    <property type="molecule type" value="Genomic_DNA"/>
</dbReference>
<name>A0ACB9FCB1_CICIN</name>
<reference evidence="2" key="1">
    <citation type="journal article" date="2022" name="Mol. Ecol. Resour.">
        <title>The genomes of chicory, endive, great burdock and yacon provide insights into Asteraceae palaeo-polyploidization history and plant inulin production.</title>
        <authorList>
            <person name="Fan W."/>
            <person name="Wang S."/>
            <person name="Wang H."/>
            <person name="Wang A."/>
            <person name="Jiang F."/>
            <person name="Liu H."/>
            <person name="Zhao H."/>
            <person name="Xu D."/>
            <person name="Zhang Y."/>
        </authorList>
    </citation>
    <scope>NUCLEOTIDE SEQUENCE [LARGE SCALE GENOMIC DNA]</scope>
    <source>
        <strain evidence="2">cv. Punajuju</strain>
    </source>
</reference>
<protein>
    <submittedName>
        <fullName evidence="1">Uncharacterized protein</fullName>
    </submittedName>
</protein>
<organism evidence="1 2">
    <name type="scientific">Cichorium intybus</name>
    <name type="common">Chicory</name>
    <dbReference type="NCBI Taxonomy" id="13427"/>
    <lineage>
        <taxon>Eukaryota</taxon>
        <taxon>Viridiplantae</taxon>
        <taxon>Streptophyta</taxon>
        <taxon>Embryophyta</taxon>
        <taxon>Tracheophyta</taxon>
        <taxon>Spermatophyta</taxon>
        <taxon>Magnoliopsida</taxon>
        <taxon>eudicotyledons</taxon>
        <taxon>Gunneridae</taxon>
        <taxon>Pentapetalae</taxon>
        <taxon>asterids</taxon>
        <taxon>campanulids</taxon>
        <taxon>Asterales</taxon>
        <taxon>Asteraceae</taxon>
        <taxon>Cichorioideae</taxon>
        <taxon>Cichorieae</taxon>
        <taxon>Cichoriinae</taxon>
        <taxon>Cichorium</taxon>
    </lineage>
</organism>
<keyword evidence="2" id="KW-1185">Reference proteome</keyword>
<evidence type="ECO:0000313" key="1">
    <source>
        <dbReference type="EMBL" id="KAI3768739.1"/>
    </source>
</evidence>
<evidence type="ECO:0000313" key="2">
    <source>
        <dbReference type="Proteomes" id="UP001055811"/>
    </source>
</evidence>
<proteinExistence type="predicted"/>
<comment type="caution">
    <text evidence="1">The sequence shown here is derived from an EMBL/GenBank/DDBJ whole genome shotgun (WGS) entry which is preliminary data.</text>
</comment>
<sequence>MSASFLPFLPLAFPSTPLRRKSVLLSSYTEIRMFHYEVTQQEQMGERNLGFSWSPRITCFSDSSTTINSPGLHRVKISKQQVLGHVGFGSASAIQWKFLKFMEEPNFGPGFINTVYVTGDILPETLKDHCQWSSNKSCTNLLLQVKPGTDRIGPLVVNSLLKDSMQSHSFKLPPTLSSQFLRALHSVIIMLLIVSGWSNVKKYLYEVDLVFLKITATVQVLTFVATIVIESNPTDDIKNVKEIFLFVDFTSSVTVLLWFFRIYGLILMRELRNVTNEVKIMDTCVQMLRVNAITEAVSMIFYSLLFNDFNKYYVRVDQAAMFVLIKLNRQDVDVVN</sequence>
<reference evidence="1 2" key="2">
    <citation type="journal article" date="2022" name="Mol. Ecol. Resour.">
        <title>The genomes of chicory, endive, great burdock and yacon provide insights into Asteraceae paleo-polyploidization history and plant inulin production.</title>
        <authorList>
            <person name="Fan W."/>
            <person name="Wang S."/>
            <person name="Wang H."/>
            <person name="Wang A."/>
            <person name="Jiang F."/>
            <person name="Liu H."/>
            <person name="Zhao H."/>
            <person name="Xu D."/>
            <person name="Zhang Y."/>
        </authorList>
    </citation>
    <scope>NUCLEOTIDE SEQUENCE [LARGE SCALE GENOMIC DNA]</scope>
    <source>
        <strain evidence="2">cv. Punajuju</strain>
        <tissue evidence="1">Leaves</tissue>
    </source>
</reference>
<dbReference type="Proteomes" id="UP001055811">
    <property type="component" value="Linkage Group LG03"/>
</dbReference>